<proteinExistence type="predicted"/>
<protein>
    <submittedName>
        <fullName evidence="1">Uncharacterized protein</fullName>
    </submittedName>
</protein>
<dbReference type="Proteomes" id="UP000614811">
    <property type="component" value="Unassembled WGS sequence"/>
</dbReference>
<dbReference type="AlphaFoldDB" id="A0A918S3P4"/>
<comment type="caution">
    <text evidence="1">The sequence shown here is derived from an EMBL/GenBank/DDBJ whole genome shotgun (WGS) entry which is preliminary data.</text>
</comment>
<reference evidence="1" key="2">
    <citation type="submission" date="2020-09" db="EMBL/GenBank/DDBJ databases">
        <authorList>
            <person name="Sun Q."/>
            <person name="Kim S."/>
        </authorList>
    </citation>
    <scope>NUCLEOTIDE SEQUENCE</scope>
    <source>
        <strain evidence="1">KCTC 12711</strain>
    </source>
</reference>
<evidence type="ECO:0000313" key="2">
    <source>
        <dbReference type="Proteomes" id="UP000614811"/>
    </source>
</evidence>
<sequence length="67" mass="7635">MGSIYLSELLKRVRRVTGSDKLGVEWPLDDFHFWGGLKSLLFLDRVELAINVGPHAMSVEQLICDFD</sequence>
<accession>A0A918S3P4</accession>
<name>A0A918S3P4_9GAMM</name>
<dbReference type="EMBL" id="BMXA01000012">
    <property type="protein sequence ID" value="GHA22268.1"/>
    <property type="molecule type" value="Genomic_DNA"/>
</dbReference>
<gene>
    <name evidence="1" type="ORF">GCM10008090_35100</name>
</gene>
<reference evidence="1" key="1">
    <citation type="journal article" date="2014" name="Int. J. Syst. Evol. Microbiol.">
        <title>Complete genome sequence of Corynebacterium casei LMG S-19264T (=DSM 44701T), isolated from a smear-ripened cheese.</title>
        <authorList>
            <consortium name="US DOE Joint Genome Institute (JGI-PGF)"/>
            <person name="Walter F."/>
            <person name="Albersmeier A."/>
            <person name="Kalinowski J."/>
            <person name="Ruckert C."/>
        </authorList>
    </citation>
    <scope>NUCLEOTIDE SEQUENCE</scope>
    <source>
        <strain evidence="1">KCTC 12711</strain>
    </source>
</reference>
<keyword evidence="2" id="KW-1185">Reference proteome</keyword>
<organism evidence="1 2">
    <name type="scientific">Arenicella chitinivorans</name>
    <dbReference type="NCBI Taxonomy" id="1329800"/>
    <lineage>
        <taxon>Bacteria</taxon>
        <taxon>Pseudomonadati</taxon>
        <taxon>Pseudomonadota</taxon>
        <taxon>Gammaproteobacteria</taxon>
        <taxon>Arenicellales</taxon>
        <taxon>Arenicellaceae</taxon>
        <taxon>Arenicella</taxon>
    </lineage>
</organism>
<evidence type="ECO:0000313" key="1">
    <source>
        <dbReference type="EMBL" id="GHA22268.1"/>
    </source>
</evidence>